<dbReference type="FunFam" id="3.30.160.60:FF:000373">
    <property type="entry name" value="Putative transcriptional repressor ctcf"/>
    <property type="match status" value="1"/>
</dbReference>
<dbReference type="InterPro" id="IPR013087">
    <property type="entry name" value="Znf_C2H2_type"/>
</dbReference>
<evidence type="ECO:0000313" key="13">
    <source>
        <dbReference type="Ensembl" id="ENSSFAP00005006905.1"/>
    </source>
</evidence>
<dbReference type="GO" id="GO:0005634">
    <property type="term" value="C:nucleus"/>
    <property type="evidence" value="ECO:0007669"/>
    <property type="project" value="UniProtKB-SubCell"/>
</dbReference>
<dbReference type="FunFam" id="3.30.160.60:FF:000049">
    <property type="entry name" value="transcriptional repressor CTCF isoform X1"/>
    <property type="match status" value="2"/>
</dbReference>
<evidence type="ECO:0000256" key="11">
    <source>
        <dbReference type="SAM" id="MobiDB-lite"/>
    </source>
</evidence>
<dbReference type="InParanoid" id="A0A672FQB0"/>
<feature type="compositionally biased region" description="Basic and acidic residues" evidence="11">
    <location>
        <begin position="129"/>
        <end position="138"/>
    </location>
</feature>
<dbReference type="Pfam" id="PF00096">
    <property type="entry name" value="zf-C2H2"/>
    <property type="match status" value="1"/>
</dbReference>
<dbReference type="GO" id="GO:0000978">
    <property type="term" value="F:RNA polymerase II cis-regulatory region sequence-specific DNA binding"/>
    <property type="evidence" value="ECO:0007669"/>
    <property type="project" value="TreeGrafter"/>
</dbReference>
<proteinExistence type="predicted"/>
<dbReference type="PROSITE" id="PS00028">
    <property type="entry name" value="ZINC_FINGER_C2H2_1"/>
    <property type="match status" value="1"/>
</dbReference>
<keyword evidence="8" id="KW-0804">Transcription</keyword>
<keyword evidence="6" id="KW-0805">Transcription regulation</keyword>
<dbReference type="InterPro" id="IPR056438">
    <property type="entry name" value="Znf-C2H2_CTCF"/>
</dbReference>
<dbReference type="PANTHER" id="PTHR23235:SF142">
    <property type="entry name" value="ZINC FINGER PROTEIN 384"/>
    <property type="match status" value="1"/>
</dbReference>
<dbReference type="Pfam" id="PF13909">
    <property type="entry name" value="zf-H2C2_5"/>
    <property type="match status" value="1"/>
</dbReference>
<dbReference type="PROSITE" id="PS50157">
    <property type="entry name" value="ZINC_FINGER_C2H2_2"/>
    <property type="match status" value="3"/>
</dbReference>
<feature type="region of interest" description="Disordered" evidence="11">
    <location>
        <begin position="128"/>
        <end position="172"/>
    </location>
</feature>
<dbReference type="SMART" id="SM00355">
    <property type="entry name" value="ZnF_C2H2"/>
    <property type="match status" value="4"/>
</dbReference>
<keyword evidence="14" id="KW-1185">Reference proteome</keyword>
<dbReference type="Ensembl" id="ENSSFAT00005007271.1">
    <property type="protein sequence ID" value="ENSSFAP00005006905.1"/>
    <property type="gene ID" value="ENSSFAG00005004154.1"/>
</dbReference>
<evidence type="ECO:0000313" key="14">
    <source>
        <dbReference type="Proteomes" id="UP000472267"/>
    </source>
</evidence>
<dbReference type="Pfam" id="PF23611">
    <property type="entry name" value="zf-C2H2_16"/>
    <property type="match status" value="1"/>
</dbReference>
<evidence type="ECO:0000256" key="2">
    <source>
        <dbReference type="ARBA" id="ARBA00022723"/>
    </source>
</evidence>
<reference evidence="13" key="3">
    <citation type="submission" date="2025-09" db="UniProtKB">
        <authorList>
            <consortium name="Ensembl"/>
        </authorList>
    </citation>
    <scope>IDENTIFICATION</scope>
</reference>
<dbReference type="Proteomes" id="UP000472267">
    <property type="component" value="Chromosome 7"/>
</dbReference>
<feature type="compositionally biased region" description="Gly residues" evidence="11">
    <location>
        <begin position="154"/>
        <end position="172"/>
    </location>
</feature>
<comment type="subcellular location">
    <subcellularLocation>
        <location evidence="1">Nucleus</location>
    </subcellularLocation>
</comment>
<evidence type="ECO:0000256" key="3">
    <source>
        <dbReference type="ARBA" id="ARBA00022737"/>
    </source>
</evidence>
<name>A0A672FQB0_SALFA</name>
<dbReference type="GO" id="GO:0008270">
    <property type="term" value="F:zinc ion binding"/>
    <property type="evidence" value="ECO:0007669"/>
    <property type="project" value="UniProtKB-KW"/>
</dbReference>
<evidence type="ECO:0000256" key="5">
    <source>
        <dbReference type="ARBA" id="ARBA00022833"/>
    </source>
</evidence>
<dbReference type="PANTHER" id="PTHR23235">
    <property type="entry name" value="KRUEPPEL-LIKE TRANSCRIPTION FACTOR"/>
    <property type="match status" value="1"/>
</dbReference>
<evidence type="ECO:0000256" key="10">
    <source>
        <dbReference type="PROSITE-ProRule" id="PRU00042"/>
    </source>
</evidence>
<feature type="domain" description="C2H2-type" evidence="12">
    <location>
        <begin position="107"/>
        <end position="134"/>
    </location>
</feature>
<evidence type="ECO:0000256" key="7">
    <source>
        <dbReference type="ARBA" id="ARBA00023125"/>
    </source>
</evidence>
<keyword evidence="4 10" id="KW-0863">Zinc-finger</keyword>
<keyword evidence="5" id="KW-0862">Zinc</keyword>
<keyword evidence="3" id="KW-0677">Repeat</keyword>
<dbReference type="InterPro" id="IPR036236">
    <property type="entry name" value="Znf_C2H2_sf"/>
</dbReference>
<dbReference type="Gene3D" id="3.30.160.60">
    <property type="entry name" value="Classic Zinc Finger"/>
    <property type="match status" value="3"/>
</dbReference>
<evidence type="ECO:0000259" key="12">
    <source>
        <dbReference type="PROSITE" id="PS50157"/>
    </source>
</evidence>
<organism evidence="13 14">
    <name type="scientific">Salarias fasciatus</name>
    <name type="common">Jewelled blenny</name>
    <name type="synonym">Blennius fasciatus</name>
    <dbReference type="NCBI Taxonomy" id="181472"/>
    <lineage>
        <taxon>Eukaryota</taxon>
        <taxon>Metazoa</taxon>
        <taxon>Chordata</taxon>
        <taxon>Craniata</taxon>
        <taxon>Vertebrata</taxon>
        <taxon>Euteleostomi</taxon>
        <taxon>Actinopterygii</taxon>
        <taxon>Neopterygii</taxon>
        <taxon>Teleostei</taxon>
        <taxon>Neoteleostei</taxon>
        <taxon>Acanthomorphata</taxon>
        <taxon>Ovalentaria</taxon>
        <taxon>Blenniimorphae</taxon>
        <taxon>Blenniiformes</taxon>
        <taxon>Blennioidei</taxon>
        <taxon>Blenniidae</taxon>
        <taxon>Salariinae</taxon>
        <taxon>Salarias</taxon>
    </lineage>
</organism>
<feature type="domain" description="C2H2-type" evidence="12">
    <location>
        <begin position="50"/>
        <end position="78"/>
    </location>
</feature>
<keyword evidence="9" id="KW-0539">Nucleus</keyword>
<feature type="domain" description="C2H2-type" evidence="12">
    <location>
        <begin position="79"/>
        <end position="106"/>
    </location>
</feature>
<reference evidence="13" key="1">
    <citation type="submission" date="2019-06" db="EMBL/GenBank/DDBJ databases">
        <authorList>
            <consortium name="Wellcome Sanger Institute Data Sharing"/>
        </authorList>
    </citation>
    <scope>NUCLEOTIDE SEQUENCE [LARGE SCALE GENOMIC DNA]</scope>
</reference>
<keyword evidence="7" id="KW-0238">DNA-binding</keyword>
<dbReference type="SUPFAM" id="SSF57667">
    <property type="entry name" value="beta-beta-alpha zinc fingers"/>
    <property type="match status" value="2"/>
</dbReference>
<evidence type="ECO:0000256" key="4">
    <source>
        <dbReference type="ARBA" id="ARBA00022771"/>
    </source>
</evidence>
<accession>A0A672FQB0</accession>
<dbReference type="GO" id="GO:0000981">
    <property type="term" value="F:DNA-binding transcription factor activity, RNA polymerase II-specific"/>
    <property type="evidence" value="ECO:0007669"/>
    <property type="project" value="TreeGrafter"/>
</dbReference>
<evidence type="ECO:0000256" key="8">
    <source>
        <dbReference type="ARBA" id="ARBA00023163"/>
    </source>
</evidence>
<evidence type="ECO:0000256" key="1">
    <source>
        <dbReference type="ARBA" id="ARBA00004123"/>
    </source>
</evidence>
<evidence type="ECO:0000256" key="6">
    <source>
        <dbReference type="ARBA" id="ARBA00023015"/>
    </source>
</evidence>
<protein>
    <recommendedName>
        <fullName evidence="12">C2H2-type domain-containing protein</fullName>
    </recommendedName>
</protein>
<reference evidence="13" key="2">
    <citation type="submission" date="2025-08" db="UniProtKB">
        <authorList>
            <consortium name="Ensembl"/>
        </authorList>
    </citation>
    <scope>IDENTIFICATION</scope>
</reference>
<evidence type="ECO:0000256" key="9">
    <source>
        <dbReference type="ARBA" id="ARBA00023242"/>
    </source>
</evidence>
<keyword evidence="2" id="KW-0479">Metal-binding</keyword>
<dbReference type="AlphaFoldDB" id="A0A672FQB0"/>
<sequence>MNYTCPRRSNLDRHMKSHTDERTVTLGNAIAAPRRLCNPLPPLSAGTRPHKCTDCDMAFVTSGELVRHRRYKHTHEKPFKCSMCDYASVEVSKLKRHIRSHTGERPFQCSLCSYASRDTYKLKRHMRTHSGETHGGGREHRRRGEHHREEGGRGRVGGAPGVGRGADGGGGGGWRRRAWRLWSWR</sequence>